<dbReference type="Gene3D" id="2.40.320.10">
    <property type="entry name" value="Hypothetical Protein Pfu-838710-001"/>
    <property type="match status" value="1"/>
</dbReference>
<evidence type="ECO:0000313" key="1">
    <source>
        <dbReference type="EMBL" id="OTW52670.1"/>
    </source>
</evidence>
<dbReference type="EMBL" id="NFCF01000053">
    <property type="protein sequence ID" value="OTW52670.1"/>
    <property type="molecule type" value="Genomic_DNA"/>
</dbReference>
<evidence type="ECO:0008006" key="3">
    <source>
        <dbReference type="Google" id="ProtNLM"/>
    </source>
</evidence>
<dbReference type="RefSeq" id="WP_000041778.1">
    <property type="nucleotide sequence ID" value="NZ_NFCF01000053.1"/>
</dbReference>
<sequence>MSKNFSIREKLIIENELKFEIEKKESFKEIFDYLNENYIVTPYKNACMDDYYYDTENQDLAKAGISYRVRYRPQVSINAKLRPILSESIWSRYEYSCKVDGKIPNKSDLFDINCDIHNKIKSFLRKEELNDLKNVAVVNQFRTGFILYFPRENPFEGLDFMGVAFFDQYSNNDIDKVYYGFELESFQQGDVFAAPYIFKEFQKIGNYIESLGHRQSNESKKERLSLV</sequence>
<accession>A0A2C9YFK6</accession>
<comment type="caution">
    <text evidence="1">The sequence shown here is derived from an EMBL/GenBank/DDBJ whole genome shotgun (WGS) entry which is preliminary data.</text>
</comment>
<dbReference type="Proteomes" id="UP000195152">
    <property type="component" value="Unassembled WGS sequence"/>
</dbReference>
<name>A0A2C9YFK6_BACTU</name>
<organism evidence="1 2">
    <name type="scientific">Bacillus thuringiensis serovar mexicanensis</name>
    <dbReference type="NCBI Taxonomy" id="180868"/>
    <lineage>
        <taxon>Bacteria</taxon>
        <taxon>Bacillati</taxon>
        <taxon>Bacillota</taxon>
        <taxon>Bacilli</taxon>
        <taxon>Bacillales</taxon>
        <taxon>Bacillaceae</taxon>
        <taxon>Bacillus</taxon>
        <taxon>Bacillus cereus group</taxon>
    </lineage>
</organism>
<dbReference type="SUPFAM" id="SSF55154">
    <property type="entry name" value="CYTH-like phosphatases"/>
    <property type="match status" value="1"/>
</dbReference>
<evidence type="ECO:0000313" key="2">
    <source>
        <dbReference type="Proteomes" id="UP000195152"/>
    </source>
</evidence>
<protein>
    <recommendedName>
        <fullName evidence="3">CYTH domain-containing protein</fullName>
    </recommendedName>
</protein>
<dbReference type="AlphaFoldDB" id="A0A2C9YFK6"/>
<dbReference type="InterPro" id="IPR033469">
    <property type="entry name" value="CYTH-like_dom_sf"/>
</dbReference>
<proteinExistence type="predicted"/>
<gene>
    <name evidence="1" type="ORF">BK699_05855</name>
</gene>
<reference evidence="1 2" key="1">
    <citation type="submission" date="2016-10" db="EMBL/GenBank/DDBJ databases">
        <title>Comparative genomics of Bacillus thuringiensis reveals a path to pathogens against multiple invertebrate hosts.</title>
        <authorList>
            <person name="Zheng J."/>
            <person name="Gao Q."/>
            <person name="Liu H."/>
            <person name="Peng D."/>
            <person name="Ruan L."/>
            <person name="Sun M."/>
        </authorList>
    </citation>
    <scope>NUCLEOTIDE SEQUENCE [LARGE SCALE GENOMIC DNA]</scope>
    <source>
        <strain evidence="1">BGSC 4AC1</strain>
    </source>
</reference>